<sequence length="134" mass="15366">MAEAKNSTLHLEWSIPTIVHSGASRPIQLPIPQDNYMDLSQQYEDKDHKEIPEKKNRFRLGYKLVNIGSRKNSQRKLYTLQDVFHSSRYKDEDRVAAIDAEDEGIPDLVCHCSPSTALNNWKAVDIPEMISISK</sequence>
<organism evidence="1 2">
    <name type="scientific">Pisum sativum</name>
    <name type="common">Garden pea</name>
    <name type="synonym">Lathyrus oleraceus</name>
    <dbReference type="NCBI Taxonomy" id="3888"/>
    <lineage>
        <taxon>Eukaryota</taxon>
        <taxon>Viridiplantae</taxon>
        <taxon>Streptophyta</taxon>
        <taxon>Embryophyta</taxon>
        <taxon>Tracheophyta</taxon>
        <taxon>Spermatophyta</taxon>
        <taxon>Magnoliopsida</taxon>
        <taxon>eudicotyledons</taxon>
        <taxon>Gunneridae</taxon>
        <taxon>Pentapetalae</taxon>
        <taxon>rosids</taxon>
        <taxon>fabids</taxon>
        <taxon>Fabales</taxon>
        <taxon>Fabaceae</taxon>
        <taxon>Papilionoideae</taxon>
        <taxon>50 kb inversion clade</taxon>
        <taxon>NPAAA clade</taxon>
        <taxon>Hologalegina</taxon>
        <taxon>IRL clade</taxon>
        <taxon>Fabeae</taxon>
        <taxon>Lathyrus</taxon>
    </lineage>
</organism>
<reference evidence="1 2" key="1">
    <citation type="journal article" date="2022" name="Nat. Genet.">
        <title>Improved pea reference genome and pan-genome highlight genomic features and evolutionary characteristics.</title>
        <authorList>
            <person name="Yang T."/>
            <person name="Liu R."/>
            <person name="Luo Y."/>
            <person name="Hu S."/>
            <person name="Wang D."/>
            <person name="Wang C."/>
            <person name="Pandey M.K."/>
            <person name="Ge S."/>
            <person name="Xu Q."/>
            <person name="Li N."/>
            <person name="Li G."/>
            <person name="Huang Y."/>
            <person name="Saxena R.K."/>
            <person name="Ji Y."/>
            <person name="Li M."/>
            <person name="Yan X."/>
            <person name="He Y."/>
            <person name="Liu Y."/>
            <person name="Wang X."/>
            <person name="Xiang C."/>
            <person name="Varshney R.K."/>
            <person name="Ding H."/>
            <person name="Gao S."/>
            <person name="Zong X."/>
        </authorList>
    </citation>
    <scope>NUCLEOTIDE SEQUENCE [LARGE SCALE GENOMIC DNA]</scope>
    <source>
        <strain evidence="1 2">cv. Zhongwan 6</strain>
    </source>
</reference>
<dbReference type="AlphaFoldDB" id="A0A9D5BJ65"/>
<evidence type="ECO:0000313" key="2">
    <source>
        <dbReference type="Proteomes" id="UP001058974"/>
    </source>
</evidence>
<name>A0A9D5BJ65_PEA</name>
<proteinExistence type="predicted"/>
<dbReference type="EMBL" id="JAMSHJ010000001">
    <property type="protein sequence ID" value="KAI5444447.1"/>
    <property type="molecule type" value="Genomic_DNA"/>
</dbReference>
<dbReference type="Gramene" id="Psat01G0290200-T1">
    <property type="protein sequence ID" value="KAI5444447.1"/>
    <property type="gene ID" value="KIW84_012902"/>
</dbReference>
<comment type="caution">
    <text evidence="1">The sequence shown here is derived from an EMBL/GenBank/DDBJ whole genome shotgun (WGS) entry which is preliminary data.</text>
</comment>
<accession>A0A9D5BJ65</accession>
<keyword evidence="2" id="KW-1185">Reference proteome</keyword>
<evidence type="ECO:0000313" key="1">
    <source>
        <dbReference type="EMBL" id="KAI5444447.1"/>
    </source>
</evidence>
<protein>
    <submittedName>
        <fullName evidence="1">Uncharacterized protein</fullName>
    </submittedName>
</protein>
<gene>
    <name evidence="1" type="ORF">KIW84_012902</name>
</gene>
<dbReference type="Proteomes" id="UP001058974">
    <property type="component" value="Chromosome 1"/>
</dbReference>